<dbReference type="EMBL" id="FOYZ01000004">
    <property type="protein sequence ID" value="SFR71548.1"/>
    <property type="molecule type" value="Genomic_DNA"/>
</dbReference>
<evidence type="ECO:0000313" key="2">
    <source>
        <dbReference type="EMBL" id="SFR71548.1"/>
    </source>
</evidence>
<dbReference type="InterPro" id="IPR038765">
    <property type="entry name" value="Papain-like_cys_pep_sf"/>
</dbReference>
<dbReference type="PANTHER" id="PTHR46333:SF2">
    <property type="entry name" value="CYTOKINESIS PROTEIN 3"/>
    <property type="match status" value="1"/>
</dbReference>
<dbReference type="InterPro" id="IPR002931">
    <property type="entry name" value="Transglutaminase-like"/>
</dbReference>
<dbReference type="STRING" id="37658.SAMN05661086_01232"/>
<dbReference type="GO" id="GO:0005737">
    <property type="term" value="C:cytoplasm"/>
    <property type="evidence" value="ECO:0007669"/>
    <property type="project" value="TreeGrafter"/>
</dbReference>
<dbReference type="PROSITE" id="PS51257">
    <property type="entry name" value="PROKAR_LIPOPROTEIN"/>
    <property type="match status" value="1"/>
</dbReference>
<dbReference type="PANTHER" id="PTHR46333">
    <property type="entry name" value="CYTOKINESIS PROTEIN 3"/>
    <property type="match status" value="1"/>
</dbReference>
<keyword evidence="3" id="KW-1185">Reference proteome</keyword>
<gene>
    <name evidence="2" type="ORF">SAMN05661086_01232</name>
</gene>
<dbReference type="AlphaFoldDB" id="A0A1I6IXX3"/>
<proteinExistence type="predicted"/>
<dbReference type="Gene3D" id="3.10.620.30">
    <property type="match status" value="1"/>
</dbReference>
<protein>
    <submittedName>
        <fullName evidence="2">Transglutaminase-like superfamily protein</fullName>
    </submittedName>
</protein>
<dbReference type="SUPFAM" id="SSF54001">
    <property type="entry name" value="Cysteine proteinases"/>
    <property type="match status" value="1"/>
</dbReference>
<organism evidence="2 3">
    <name type="scientific">Anaeromicropila populeti</name>
    <dbReference type="NCBI Taxonomy" id="37658"/>
    <lineage>
        <taxon>Bacteria</taxon>
        <taxon>Bacillati</taxon>
        <taxon>Bacillota</taxon>
        <taxon>Clostridia</taxon>
        <taxon>Lachnospirales</taxon>
        <taxon>Lachnospiraceae</taxon>
        <taxon>Anaeromicropila</taxon>
    </lineage>
</organism>
<dbReference type="Pfam" id="PF01841">
    <property type="entry name" value="Transglut_core"/>
    <property type="match status" value="1"/>
</dbReference>
<evidence type="ECO:0000259" key="1">
    <source>
        <dbReference type="SMART" id="SM00460"/>
    </source>
</evidence>
<dbReference type="Proteomes" id="UP000199659">
    <property type="component" value="Unassembled WGS sequence"/>
</dbReference>
<reference evidence="2 3" key="1">
    <citation type="submission" date="2016-10" db="EMBL/GenBank/DDBJ databases">
        <authorList>
            <person name="de Groot N.N."/>
        </authorList>
    </citation>
    <scope>NUCLEOTIDE SEQUENCE [LARGE SCALE GENOMIC DNA]</scope>
    <source>
        <strain evidence="2 3">743A</strain>
    </source>
</reference>
<name>A0A1I6IXX3_9FIRM</name>
<dbReference type="InterPro" id="IPR052557">
    <property type="entry name" value="CAP/Cytokinesis_protein"/>
</dbReference>
<dbReference type="OrthoDB" id="9788327at2"/>
<accession>A0A1I6IXX3</accession>
<sequence length="284" mass="33323">MRKNSLVLFLLICMVLFGCLFLKDIAFLFGGNEEKKDTIRQEYIEKLREQMMEGREKVEVRYSGGAEDIEDFATEAINEAFKIDEPGTSSDYDYLRTKYYGANIKIRGWGKNYSITYDFNYLESKEETDEVEKKVGEILSTLYLEQKTDYEKIKKIHDYIIETVAYDISVKNNSAYDALINHSSACMGYANLTYIMLTEAGISCRVITGEAHEEPHAWNIVQIDNLWYNLDCTWDDPIGAKNDEYRYLYFLKGQQDFQDHIRDEEYKTDLFQQNYPMAQRSLKK</sequence>
<evidence type="ECO:0000313" key="3">
    <source>
        <dbReference type="Proteomes" id="UP000199659"/>
    </source>
</evidence>
<feature type="domain" description="Transglutaminase-like" evidence="1">
    <location>
        <begin position="179"/>
        <end position="234"/>
    </location>
</feature>
<dbReference type="SMART" id="SM00460">
    <property type="entry name" value="TGc"/>
    <property type="match status" value="1"/>
</dbReference>
<dbReference type="RefSeq" id="WP_092559826.1">
    <property type="nucleotide sequence ID" value="NZ_FOYZ01000004.1"/>
</dbReference>